<keyword evidence="2" id="KW-0689">Ribosomal protein</keyword>
<keyword evidence="3" id="KW-0687">Ribonucleoprotein</keyword>
<protein>
    <recommendedName>
        <fullName evidence="6">Ribosomal protein S21</fullName>
    </recommendedName>
</protein>
<accession>A0AAE0XWB6</accession>
<dbReference type="Pfam" id="PF01165">
    <property type="entry name" value="Ribosomal_S21"/>
    <property type="match status" value="1"/>
</dbReference>
<gene>
    <name evidence="4" type="ORF">RRG08_057170</name>
</gene>
<dbReference type="GO" id="GO:1990904">
    <property type="term" value="C:ribonucleoprotein complex"/>
    <property type="evidence" value="ECO:0007669"/>
    <property type="project" value="UniProtKB-KW"/>
</dbReference>
<proteinExistence type="inferred from homology"/>
<sequence length="101" mass="12483">MQLELASRRDVSENMSQNHLRFMAKTVLVKSNQIEPAYRLLDGILKREKFFSDVKRHERYEKPFLKRSRLSYERCRRIYDSEMQRKIEFVMRKNRPDPFLR</sequence>
<dbReference type="PANTHER" id="PTHR21109:SF0">
    <property type="entry name" value="SMALL RIBOSOMAL SUBUNIT PROTEIN BS21M"/>
    <property type="match status" value="1"/>
</dbReference>
<dbReference type="GO" id="GO:0003735">
    <property type="term" value="F:structural constituent of ribosome"/>
    <property type="evidence" value="ECO:0007669"/>
    <property type="project" value="InterPro"/>
</dbReference>
<comment type="similarity">
    <text evidence="1">Belongs to the bacterial ribosomal protein bS21 family.</text>
</comment>
<dbReference type="PANTHER" id="PTHR21109">
    <property type="entry name" value="MITOCHONDRIAL 28S RIBOSOMAL PROTEIN S21"/>
    <property type="match status" value="1"/>
</dbReference>
<evidence type="ECO:0000256" key="2">
    <source>
        <dbReference type="ARBA" id="ARBA00022980"/>
    </source>
</evidence>
<organism evidence="4 5">
    <name type="scientific">Elysia crispata</name>
    <name type="common">lettuce slug</name>
    <dbReference type="NCBI Taxonomy" id="231223"/>
    <lineage>
        <taxon>Eukaryota</taxon>
        <taxon>Metazoa</taxon>
        <taxon>Spiralia</taxon>
        <taxon>Lophotrochozoa</taxon>
        <taxon>Mollusca</taxon>
        <taxon>Gastropoda</taxon>
        <taxon>Heterobranchia</taxon>
        <taxon>Euthyneura</taxon>
        <taxon>Panpulmonata</taxon>
        <taxon>Sacoglossa</taxon>
        <taxon>Placobranchoidea</taxon>
        <taxon>Plakobranchidae</taxon>
        <taxon>Elysia</taxon>
    </lineage>
</organism>
<dbReference type="AlphaFoldDB" id="A0AAE0XWB6"/>
<evidence type="ECO:0008006" key="6">
    <source>
        <dbReference type="Google" id="ProtNLM"/>
    </source>
</evidence>
<dbReference type="EMBL" id="JAWDGP010007404">
    <property type="protein sequence ID" value="KAK3720699.1"/>
    <property type="molecule type" value="Genomic_DNA"/>
</dbReference>
<evidence type="ECO:0000256" key="3">
    <source>
        <dbReference type="ARBA" id="ARBA00023274"/>
    </source>
</evidence>
<comment type="caution">
    <text evidence="4">The sequence shown here is derived from an EMBL/GenBank/DDBJ whole genome shotgun (WGS) entry which is preliminary data.</text>
</comment>
<dbReference type="GO" id="GO:0005840">
    <property type="term" value="C:ribosome"/>
    <property type="evidence" value="ECO:0007669"/>
    <property type="project" value="UniProtKB-KW"/>
</dbReference>
<keyword evidence="5" id="KW-1185">Reference proteome</keyword>
<name>A0AAE0XWB6_9GAST</name>
<evidence type="ECO:0000256" key="1">
    <source>
        <dbReference type="ARBA" id="ARBA00006640"/>
    </source>
</evidence>
<dbReference type="NCBIfam" id="TIGR00030">
    <property type="entry name" value="S21p"/>
    <property type="match status" value="1"/>
</dbReference>
<evidence type="ECO:0000313" key="5">
    <source>
        <dbReference type="Proteomes" id="UP001283361"/>
    </source>
</evidence>
<evidence type="ECO:0000313" key="4">
    <source>
        <dbReference type="EMBL" id="KAK3720699.1"/>
    </source>
</evidence>
<dbReference type="GO" id="GO:0006412">
    <property type="term" value="P:translation"/>
    <property type="evidence" value="ECO:0007669"/>
    <property type="project" value="InterPro"/>
</dbReference>
<dbReference type="InterPro" id="IPR001911">
    <property type="entry name" value="Ribosomal_bS21"/>
</dbReference>
<reference evidence="4" key="1">
    <citation type="journal article" date="2023" name="G3 (Bethesda)">
        <title>A reference genome for the long-term kleptoplast-retaining sea slug Elysia crispata morphotype clarki.</title>
        <authorList>
            <person name="Eastman K.E."/>
            <person name="Pendleton A.L."/>
            <person name="Shaikh M.A."/>
            <person name="Suttiyut T."/>
            <person name="Ogas R."/>
            <person name="Tomko P."/>
            <person name="Gavelis G."/>
            <person name="Widhalm J.R."/>
            <person name="Wisecaver J.H."/>
        </authorList>
    </citation>
    <scope>NUCLEOTIDE SEQUENCE</scope>
    <source>
        <strain evidence="4">ECLA1</strain>
    </source>
</reference>
<dbReference type="Proteomes" id="UP001283361">
    <property type="component" value="Unassembled WGS sequence"/>
</dbReference>